<dbReference type="PROSITE" id="PS51257">
    <property type="entry name" value="PROKAR_LIPOPROTEIN"/>
    <property type="match status" value="1"/>
</dbReference>
<keyword evidence="3" id="KW-0732">Signal</keyword>
<keyword evidence="1 4" id="KW-0378">Hydrolase</keyword>
<name>A0ABS9KNW1_9BACT</name>
<reference evidence="4" key="1">
    <citation type="submission" date="2022-01" db="EMBL/GenBank/DDBJ databases">
        <authorList>
            <person name="Jo J.-H."/>
            <person name="Im W.-T."/>
        </authorList>
    </citation>
    <scope>NUCLEOTIDE SEQUENCE</scope>
    <source>
        <strain evidence="4">NA20</strain>
    </source>
</reference>
<evidence type="ECO:0000313" key="5">
    <source>
        <dbReference type="Proteomes" id="UP001165367"/>
    </source>
</evidence>
<gene>
    <name evidence="4" type="ORF">LZZ85_06985</name>
</gene>
<keyword evidence="5" id="KW-1185">Reference proteome</keyword>
<comment type="similarity">
    <text evidence="2">Belongs to the glycosyl hydrolase 88 family.</text>
</comment>
<sequence>MKRIVFSVGFSSLLVFSACTQKLSAIVKDAERQTAVLLSEIPNAREGKANLVSPRTVEEGKLKLVASGDWTSGFFPGELWYFYELTGDQKWKQKADSFTRLIEKEKLNGVTHDMGFKIYCSFGNGYRLTKDPYYKEVIIQSAKTLITRYRPVTGAIRSWDHHKEKWQFPVIIDNMMNLELLFEATKLTGDSSFYKIAVAHANTTMKNHFRDNYSTWHVVEYDTITGKVRSKVTHQGYSDESEWARGQAWALYGYTMCYRETKDPVYLRQAENVADYLLKHPAMPADAVPYWDFKDPGIPSVSRDASAAAVIASGLYELSGYSMQKKTYKAFADKIMNSLTKSYRSAIGENKGFILIHSTGNKPANSEIDVPINYADYYYLEALLRKR</sequence>
<dbReference type="InterPro" id="IPR008928">
    <property type="entry name" value="6-hairpin_glycosidase_sf"/>
</dbReference>
<comment type="caution">
    <text evidence="4">The sequence shown here is derived from an EMBL/GenBank/DDBJ whole genome shotgun (WGS) entry which is preliminary data.</text>
</comment>
<dbReference type="Proteomes" id="UP001165367">
    <property type="component" value="Unassembled WGS sequence"/>
</dbReference>
<evidence type="ECO:0000313" key="4">
    <source>
        <dbReference type="EMBL" id="MCG2614018.1"/>
    </source>
</evidence>
<feature type="signal peptide" evidence="3">
    <location>
        <begin position="1"/>
        <end position="17"/>
    </location>
</feature>
<organism evidence="4 5">
    <name type="scientific">Terrimonas ginsenosidimutans</name>
    <dbReference type="NCBI Taxonomy" id="2908004"/>
    <lineage>
        <taxon>Bacteria</taxon>
        <taxon>Pseudomonadati</taxon>
        <taxon>Bacteroidota</taxon>
        <taxon>Chitinophagia</taxon>
        <taxon>Chitinophagales</taxon>
        <taxon>Chitinophagaceae</taxon>
        <taxon>Terrimonas</taxon>
    </lineage>
</organism>
<dbReference type="InterPro" id="IPR010905">
    <property type="entry name" value="Glyco_hydro_88"/>
</dbReference>
<dbReference type="SUPFAM" id="SSF48208">
    <property type="entry name" value="Six-hairpin glycosidases"/>
    <property type="match status" value="1"/>
</dbReference>
<dbReference type="Gene3D" id="1.50.10.10">
    <property type="match status" value="1"/>
</dbReference>
<dbReference type="PANTHER" id="PTHR36845">
    <property type="entry name" value="HYDROLASE, PUTATIVE (AFU_ORTHOLOGUE AFUA_7G05090)-RELATED"/>
    <property type="match status" value="1"/>
</dbReference>
<evidence type="ECO:0000256" key="3">
    <source>
        <dbReference type="SAM" id="SignalP"/>
    </source>
</evidence>
<evidence type="ECO:0000256" key="1">
    <source>
        <dbReference type="ARBA" id="ARBA00022801"/>
    </source>
</evidence>
<dbReference type="InterPro" id="IPR012341">
    <property type="entry name" value="6hp_glycosidase-like_sf"/>
</dbReference>
<dbReference type="GO" id="GO:0016787">
    <property type="term" value="F:hydrolase activity"/>
    <property type="evidence" value="ECO:0007669"/>
    <property type="project" value="UniProtKB-KW"/>
</dbReference>
<dbReference type="EMBL" id="JAKLTR010000003">
    <property type="protein sequence ID" value="MCG2614018.1"/>
    <property type="molecule type" value="Genomic_DNA"/>
</dbReference>
<dbReference type="Pfam" id="PF07470">
    <property type="entry name" value="Glyco_hydro_88"/>
    <property type="match status" value="1"/>
</dbReference>
<accession>A0ABS9KNW1</accession>
<proteinExistence type="inferred from homology"/>
<evidence type="ECO:0000256" key="2">
    <source>
        <dbReference type="ARBA" id="ARBA00038358"/>
    </source>
</evidence>
<dbReference type="RefSeq" id="WP_237870042.1">
    <property type="nucleotide sequence ID" value="NZ_JAKLTR010000003.1"/>
</dbReference>
<dbReference type="InterPro" id="IPR052369">
    <property type="entry name" value="UG_Glycosaminoglycan_Hydrolase"/>
</dbReference>
<feature type="chain" id="PRO_5047331830" evidence="3">
    <location>
        <begin position="18"/>
        <end position="387"/>
    </location>
</feature>
<protein>
    <submittedName>
        <fullName evidence="4">Glycoside hydrolase family 88 protein</fullName>
    </submittedName>
</protein>
<dbReference type="PANTHER" id="PTHR36845:SF1">
    <property type="entry name" value="HYDROLASE, PUTATIVE (AFU_ORTHOLOGUE AFUA_7G05090)-RELATED"/>
    <property type="match status" value="1"/>
</dbReference>